<accession>A0A553ZU46</accession>
<dbReference type="InterPro" id="IPR012851">
    <property type="entry name" value="Spore_coat_CotF-like"/>
</dbReference>
<dbReference type="Gene3D" id="1.20.1260.10">
    <property type="match status" value="1"/>
</dbReference>
<sequence>MNSLPNQNQANQTQSAQVPPKMNHGGHELFDCHEIIAGMINVMDQYMMFRSFMKDQELIEMLDRQYSFIESQYNLIVEAFSTGQKPSGSTGVYKMTQSHDVTFGIKPSQPKKPNQSLNEIKEAGLSAHMLGLLKSEASLIGMAACEITNPVVRRVLADTIPNYIEMAYEVFLYQNKHGYYQVPQLTAQDTQAMTQAYVPATQPVQMPTAKSNQMLQ</sequence>
<keyword evidence="1" id="KW-0749">Sporulation</keyword>
<name>A0A553ZU46_9BACI</name>
<dbReference type="AlphaFoldDB" id="A0A553ZU46"/>
<evidence type="ECO:0000256" key="2">
    <source>
        <dbReference type="ARBA" id="ARBA00024325"/>
    </source>
</evidence>
<keyword evidence="5" id="KW-0946">Virion</keyword>
<reference evidence="5 6" key="1">
    <citation type="submission" date="2019-07" db="EMBL/GenBank/DDBJ databases">
        <authorList>
            <person name="Park Y.J."/>
            <person name="Jeong S.E."/>
            <person name="Jung H.S."/>
        </authorList>
    </citation>
    <scope>NUCLEOTIDE SEQUENCE [LARGE SCALE GENOMIC DNA]</scope>
    <source>
        <strain evidence="6">P16(2019)</strain>
    </source>
</reference>
<organism evidence="5 6">
    <name type="scientific">Alkalicoccobacillus porphyridii</name>
    <dbReference type="NCBI Taxonomy" id="2597270"/>
    <lineage>
        <taxon>Bacteria</taxon>
        <taxon>Bacillati</taxon>
        <taxon>Bacillota</taxon>
        <taxon>Bacilli</taxon>
        <taxon>Bacillales</taxon>
        <taxon>Bacillaceae</taxon>
        <taxon>Alkalicoccobacillus</taxon>
    </lineage>
</organism>
<comment type="caution">
    <text evidence="5">The sequence shown here is derived from an EMBL/GenBank/DDBJ whole genome shotgun (WGS) entry which is preliminary data.</text>
</comment>
<evidence type="ECO:0000313" key="6">
    <source>
        <dbReference type="Proteomes" id="UP000318521"/>
    </source>
</evidence>
<feature type="region of interest" description="Disordered" evidence="4">
    <location>
        <begin position="1"/>
        <end position="24"/>
    </location>
</feature>
<dbReference type="GO" id="GO:0030435">
    <property type="term" value="P:sporulation resulting in formation of a cellular spore"/>
    <property type="evidence" value="ECO:0007669"/>
    <property type="project" value="UniProtKB-KW"/>
</dbReference>
<comment type="subcellular location">
    <subcellularLocation>
        <location evidence="2">Spore coat</location>
    </subcellularLocation>
</comment>
<dbReference type="InterPro" id="IPR012347">
    <property type="entry name" value="Ferritin-like"/>
</dbReference>
<gene>
    <name evidence="5" type="ORF">FN960_18675</name>
</gene>
<keyword evidence="5" id="KW-0167">Capsid protein</keyword>
<keyword evidence="6" id="KW-1185">Reference proteome</keyword>
<evidence type="ECO:0000313" key="5">
    <source>
        <dbReference type="EMBL" id="TSB44998.1"/>
    </source>
</evidence>
<feature type="compositionally biased region" description="Low complexity" evidence="4">
    <location>
        <begin position="1"/>
        <end position="17"/>
    </location>
</feature>
<dbReference type="RefSeq" id="WP_143850390.1">
    <property type="nucleotide sequence ID" value="NZ_VLXZ01000016.1"/>
</dbReference>
<dbReference type="PANTHER" id="PTHR39183">
    <property type="entry name" value="SPORE COAT PROTEIN F-LIKE PROTEIN YHCQ"/>
    <property type="match status" value="1"/>
</dbReference>
<evidence type="ECO:0000256" key="3">
    <source>
        <dbReference type="ARBA" id="ARBA00024344"/>
    </source>
</evidence>
<evidence type="ECO:0000256" key="4">
    <source>
        <dbReference type="SAM" id="MobiDB-lite"/>
    </source>
</evidence>
<dbReference type="OrthoDB" id="2577233at2"/>
<comment type="similarity">
    <text evidence="3">Belongs to the CotF family.</text>
</comment>
<dbReference type="PANTHER" id="PTHR39183:SF1">
    <property type="entry name" value="SPORE COAT PROTEIN F-LIKE PROTEIN YHCQ"/>
    <property type="match status" value="1"/>
</dbReference>
<protein>
    <submittedName>
        <fullName evidence="5">Spore coat protein</fullName>
    </submittedName>
</protein>
<dbReference type="Proteomes" id="UP000318521">
    <property type="component" value="Unassembled WGS sequence"/>
</dbReference>
<proteinExistence type="inferred from homology"/>
<dbReference type="EMBL" id="VLXZ01000016">
    <property type="protein sequence ID" value="TSB44998.1"/>
    <property type="molecule type" value="Genomic_DNA"/>
</dbReference>
<evidence type="ECO:0000256" key="1">
    <source>
        <dbReference type="ARBA" id="ARBA00022969"/>
    </source>
</evidence>
<dbReference type="Pfam" id="PF07875">
    <property type="entry name" value="Coat_F"/>
    <property type="match status" value="1"/>
</dbReference>